<gene>
    <name evidence="2" type="ORF">UFOPK1820_01124</name>
    <name evidence="3" type="ORF">UFOPK4275_00933</name>
</gene>
<dbReference type="EMBL" id="CAFBQJ010000169">
    <property type="protein sequence ID" value="CAB5051838.1"/>
    <property type="molecule type" value="Genomic_DNA"/>
</dbReference>
<feature type="transmembrane region" description="Helical" evidence="1">
    <location>
        <begin position="105"/>
        <end position="128"/>
    </location>
</feature>
<accession>A0A6J6H0E8</accession>
<sequence>MLKMGGRRRGHKRNSWLPYEVSRRLQRDAVVGLGMVLVSALGLLVSGAANDEFSVKFVDGLPQMSDGAPCQLLQVFPYDNPTAPTRAMVDCGDQSGGGLVVVMQYLFVAFLAVGVLLLMSAAFTLLLASRMPPETLAVPVSIVAIILGLLAAHWGLAGESPALVFQGFRPGSIAGYLRPGGAITTREGAVSFGLSLSAASLVRLTRR</sequence>
<feature type="transmembrane region" description="Helical" evidence="1">
    <location>
        <begin position="135"/>
        <end position="156"/>
    </location>
</feature>
<keyword evidence="1" id="KW-0472">Membrane</keyword>
<evidence type="ECO:0000313" key="2">
    <source>
        <dbReference type="EMBL" id="CAB4607131.1"/>
    </source>
</evidence>
<protein>
    <submittedName>
        <fullName evidence="2">Unannotated protein</fullName>
    </submittedName>
</protein>
<keyword evidence="1" id="KW-0812">Transmembrane</keyword>
<proteinExistence type="predicted"/>
<evidence type="ECO:0000256" key="1">
    <source>
        <dbReference type="SAM" id="Phobius"/>
    </source>
</evidence>
<name>A0A6J6H0E8_9ZZZZ</name>
<dbReference type="EMBL" id="CAEZUK010000200">
    <property type="protein sequence ID" value="CAB4607131.1"/>
    <property type="molecule type" value="Genomic_DNA"/>
</dbReference>
<dbReference type="AlphaFoldDB" id="A0A6J6H0E8"/>
<feature type="transmembrane region" description="Helical" evidence="1">
    <location>
        <begin position="29"/>
        <end position="49"/>
    </location>
</feature>
<organism evidence="2">
    <name type="scientific">freshwater metagenome</name>
    <dbReference type="NCBI Taxonomy" id="449393"/>
    <lineage>
        <taxon>unclassified sequences</taxon>
        <taxon>metagenomes</taxon>
        <taxon>ecological metagenomes</taxon>
    </lineage>
</organism>
<evidence type="ECO:0000313" key="3">
    <source>
        <dbReference type="EMBL" id="CAB5051838.1"/>
    </source>
</evidence>
<reference evidence="2" key="1">
    <citation type="submission" date="2020-05" db="EMBL/GenBank/DDBJ databases">
        <authorList>
            <person name="Chiriac C."/>
            <person name="Salcher M."/>
            <person name="Ghai R."/>
            <person name="Kavagutti S V."/>
        </authorList>
    </citation>
    <scope>NUCLEOTIDE SEQUENCE</scope>
</reference>
<keyword evidence="1" id="KW-1133">Transmembrane helix</keyword>